<gene>
    <name evidence="2" type="ORF">A3L11_01625</name>
</gene>
<keyword evidence="1" id="KW-0472">Membrane</keyword>
<accession>A0A2Z2MMX0</accession>
<sequence>MRKAILITLILLLLVPTVSAGELAYYPNRETFQAFLNSSSTYTVVAGSDDWARGWAYYVDEKLYTIKPHGNDTLVLVGNAYNNRLMAVIWNRTGLPKNASLLPSIIVLNNTLLITGSEDNIYLTERAFEDLWNPPRDSLVVFTLLIITIFVLFLVSLGSEGGHAGRFYVLAFSLYALWYLTADVPRLTEGFLAQLLSSLEFAVGGVPSSPLSALMGGVFRVVPPIEENIVFIHWLLVLLVLSFSFYLAPRRARELGFLVFGLAFVAPMFRAGFGHVSGSVLGMAGFVITLAIISNVTFSPEAWKALLQTGVMSMFTLLAVAINPYLTLVPLAFVAAFPKRHVRNYAYLIITGAGAFLLYEAFGMPISLPPEMDPRAAEYLKEFLLNGGLIVVTALYAAFNRKGRITMKGMPAFLILPPIVSLPMAFFVPSLFPYCILLLAAMTVRLIHALTPGT</sequence>
<keyword evidence="1" id="KW-0812">Transmembrane</keyword>
<name>A0A2Z2MMX0_9EURY</name>
<reference evidence="2 3" key="1">
    <citation type="submission" date="2016-04" db="EMBL/GenBank/DDBJ databases">
        <title>Complete genome sequence of Thermococcus siculi type strain RG-20.</title>
        <authorList>
            <person name="Oger P.M."/>
        </authorList>
    </citation>
    <scope>NUCLEOTIDE SEQUENCE [LARGE SCALE GENOMIC DNA]</scope>
    <source>
        <strain evidence="2 3">RG-20</strain>
    </source>
</reference>
<feature type="transmembrane region" description="Helical" evidence="1">
    <location>
        <begin position="255"/>
        <end position="273"/>
    </location>
</feature>
<feature type="transmembrane region" description="Helical" evidence="1">
    <location>
        <begin position="411"/>
        <end position="444"/>
    </location>
</feature>
<organism evidence="2 3">
    <name type="scientific">Thermococcus siculi</name>
    <dbReference type="NCBI Taxonomy" id="72803"/>
    <lineage>
        <taxon>Archaea</taxon>
        <taxon>Methanobacteriati</taxon>
        <taxon>Methanobacteriota</taxon>
        <taxon>Thermococci</taxon>
        <taxon>Thermococcales</taxon>
        <taxon>Thermococcaceae</taxon>
        <taxon>Thermococcus</taxon>
    </lineage>
</organism>
<dbReference type="RefSeq" id="WP_088855237.1">
    <property type="nucleotide sequence ID" value="NZ_CP015103.1"/>
</dbReference>
<dbReference type="Proteomes" id="UP000250125">
    <property type="component" value="Chromosome"/>
</dbReference>
<dbReference type="GeneID" id="33316897"/>
<proteinExistence type="predicted"/>
<feature type="transmembrane region" description="Helical" evidence="1">
    <location>
        <begin position="310"/>
        <end position="333"/>
    </location>
</feature>
<feature type="transmembrane region" description="Helical" evidence="1">
    <location>
        <begin position="164"/>
        <end position="181"/>
    </location>
</feature>
<feature type="transmembrane region" description="Helical" evidence="1">
    <location>
        <begin position="383"/>
        <end position="399"/>
    </location>
</feature>
<dbReference type="AlphaFoldDB" id="A0A2Z2MMX0"/>
<dbReference type="EMBL" id="CP015103">
    <property type="protein sequence ID" value="ASJ07994.1"/>
    <property type="molecule type" value="Genomic_DNA"/>
</dbReference>
<protein>
    <submittedName>
        <fullName evidence="2">Uncharacterized protein</fullName>
    </submittedName>
</protein>
<keyword evidence="3" id="KW-1185">Reference proteome</keyword>
<feature type="transmembrane region" description="Helical" evidence="1">
    <location>
        <begin position="229"/>
        <end position="249"/>
    </location>
</feature>
<dbReference type="KEGG" id="tsl:A3L11_01625"/>
<evidence type="ECO:0000313" key="2">
    <source>
        <dbReference type="EMBL" id="ASJ07994.1"/>
    </source>
</evidence>
<feature type="transmembrane region" description="Helical" evidence="1">
    <location>
        <begin position="345"/>
        <end position="363"/>
    </location>
</feature>
<feature type="transmembrane region" description="Helical" evidence="1">
    <location>
        <begin position="139"/>
        <end position="157"/>
    </location>
</feature>
<evidence type="ECO:0000313" key="3">
    <source>
        <dbReference type="Proteomes" id="UP000250125"/>
    </source>
</evidence>
<keyword evidence="1" id="KW-1133">Transmembrane helix</keyword>
<dbReference type="OrthoDB" id="103680at2157"/>
<evidence type="ECO:0000256" key="1">
    <source>
        <dbReference type="SAM" id="Phobius"/>
    </source>
</evidence>